<dbReference type="AlphaFoldDB" id="A0A8J3DQT4"/>
<proteinExistence type="predicted"/>
<comment type="caution">
    <text evidence="1">The sequence shown here is derived from an EMBL/GenBank/DDBJ whole genome shotgun (WGS) entry which is preliminary data.</text>
</comment>
<keyword evidence="2" id="KW-1185">Reference proteome</keyword>
<protein>
    <submittedName>
        <fullName evidence="1">Uncharacterized protein</fullName>
    </submittedName>
</protein>
<reference evidence="1" key="2">
    <citation type="submission" date="2020-09" db="EMBL/GenBank/DDBJ databases">
        <authorList>
            <person name="Sun Q."/>
            <person name="Kim S."/>
        </authorList>
    </citation>
    <scope>NUCLEOTIDE SEQUENCE</scope>
    <source>
        <strain evidence="1">KCTC 42249</strain>
    </source>
</reference>
<evidence type="ECO:0000313" key="2">
    <source>
        <dbReference type="Proteomes" id="UP000630142"/>
    </source>
</evidence>
<evidence type="ECO:0000313" key="1">
    <source>
        <dbReference type="EMBL" id="GHD12523.1"/>
    </source>
</evidence>
<dbReference type="Proteomes" id="UP000630142">
    <property type="component" value="Unassembled WGS sequence"/>
</dbReference>
<name>A0A8J3DQT4_9HYPH</name>
<organism evidence="1 2">
    <name type="scientific">Tianweitania populi</name>
    <dbReference type="NCBI Taxonomy" id="1607949"/>
    <lineage>
        <taxon>Bacteria</taxon>
        <taxon>Pseudomonadati</taxon>
        <taxon>Pseudomonadota</taxon>
        <taxon>Alphaproteobacteria</taxon>
        <taxon>Hyphomicrobiales</taxon>
        <taxon>Phyllobacteriaceae</taxon>
        <taxon>Tianweitania</taxon>
    </lineage>
</organism>
<reference evidence="1" key="1">
    <citation type="journal article" date="2014" name="Int. J. Syst. Evol. Microbiol.">
        <title>Complete genome sequence of Corynebacterium casei LMG S-19264T (=DSM 44701T), isolated from a smear-ripened cheese.</title>
        <authorList>
            <consortium name="US DOE Joint Genome Institute (JGI-PGF)"/>
            <person name="Walter F."/>
            <person name="Albersmeier A."/>
            <person name="Kalinowski J."/>
            <person name="Ruckert C."/>
        </authorList>
    </citation>
    <scope>NUCLEOTIDE SEQUENCE</scope>
    <source>
        <strain evidence="1">KCTC 42249</strain>
    </source>
</reference>
<gene>
    <name evidence="1" type="ORF">GCM10016234_16960</name>
</gene>
<dbReference type="EMBL" id="BMZQ01000001">
    <property type="protein sequence ID" value="GHD12523.1"/>
    <property type="molecule type" value="Genomic_DNA"/>
</dbReference>
<sequence>MALSDKALSILTFAAYHQLSSGMIVRDVVLEDDAGHKAEPEGVKELSDAGLLEANGKRGTLTDEGETMLEKVIAAIKGAG</sequence>
<accession>A0A8J3DQT4</accession>